<proteinExistence type="predicted"/>
<dbReference type="EMBL" id="QSCI01000178">
    <property type="protein sequence ID" value="RGX87075.1"/>
    <property type="molecule type" value="Genomic_DNA"/>
</dbReference>
<feature type="transmembrane region" description="Helical" evidence="1">
    <location>
        <begin position="141"/>
        <end position="165"/>
    </location>
</feature>
<gene>
    <name evidence="2" type="ORF">DXA63_16705</name>
</gene>
<organism evidence="2 3">
    <name type="scientific">Segatella copri</name>
    <dbReference type="NCBI Taxonomy" id="165179"/>
    <lineage>
        <taxon>Bacteria</taxon>
        <taxon>Pseudomonadati</taxon>
        <taxon>Bacteroidota</taxon>
        <taxon>Bacteroidia</taxon>
        <taxon>Bacteroidales</taxon>
        <taxon>Prevotellaceae</taxon>
        <taxon>Segatella</taxon>
    </lineage>
</organism>
<sequence>MKQIVLFWNRLYFCIFNFNRRMQLYYYKVVLCISNSVLQCCKRKPLKAKKNVIEALVDAKCSTIILVADVTMLAFTALLLWTMINFTSMIFPWLSLVHTEKITFCIITVFPVLFINYRMLWRNDRYIEYFKIFQKATLISCRIWSIITGMCVLIVFALFIFSLSIM</sequence>
<accession>A0AA92ULQ7</accession>
<feature type="transmembrane region" description="Helical" evidence="1">
    <location>
        <begin position="61"/>
        <end position="81"/>
    </location>
</feature>
<protein>
    <submittedName>
        <fullName evidence="2">Uncharacterized protein</fullName>
    </submittedName>
</protein>
<feature type="transmembrane region" description="Helical" evidence="1">
    <location>
        <begin position="101"/>
        <end position="120"/>
    </location>
</feature>
<keyword evidence="1" id="KW-1133">Transmembrane helix</keyword>
<keyword evidence="1" id="KW-0472">Membrane</keyword>
<evidence type="ECO:0000256" key="1">
    <source>
        <dbReference type="SAM" id="Phobius"/>
    </source>
</evidence>
<comment type="caution">
    <text evidence="2">The sequence shown here is derived from an EMBL/GenBank/DDBJ whole genome shotgun (WGS) entry which is preliminary data.</text>
</comment>
<keyword evidence="1" id="KW-0812">Transmembrane</keyword>
<evidence type="ECO:0000313" key="2">
    <source>
        <dbReference type="EMBL" id="RGX87075.1"/>
    </source>
</evidence>
<name>A0AA92ULQ7_9BACT</name>
<dbReference type="Proteomes" id="UP000285604">
    <property type="component" value="Unassembled WGS sequence"/>
</dbReference>
<reference evidence="2 3" key="1">
    <citation type="submission" date="2018-08" db="EMBL/GenBank/DDBJ databases">
        <title>A genome reference for cultivated species of the human gut microbiota.</title>
        <authorList>
            <person name="Zou Y."/>
            <person name="Xue W."/>
            <person name="Luo G."/>
        </authorList>
    </citation>
    <scope>NUCLEOTIDE SEQUENCE [LARGE SCALE GENOMIC DNA]</scope>
    <source>
        <strain evidence="2 3">OF03-3</strain>
    </source>
</reference>
<dbReference type="AlphaFoldDB" id="A0AA92ULQ7"/>
<evidence type="ECO:0000313" key="3">
    <source>
        <dbReference type="Proteomes" id="UP000285604"/>
    </source>
</evidence>